<dbReference type="Gene3D" id="3.40.50.10490">
    <property type="entry name" value="Glucose-6-phosphate isomerase like protein, domain 1"/>
    <property type="match status" value="2"/>
</dbReference>
<dbReference type="GO" id="GO:0097367">
    <property type="term" value="F:carbohydrate derivative binding"/>
    <property type="evidence" value="ECO:0007669"/>
    <property type="project" value="InterPro"/>
</dbReference>
<accession>A0A9D2BM29</accession>
<proteinExistence type="predicted"/>
<dbReference type="GO" id="GO:0004360">
    <property type="term" value="F:glutamine-fructose-6-phosphate transaminase (isomerizing) activity"/>
    <property type="evidence" value="ECO:0007669"/>
    <property type="project" value="TreeGrafter"/>
</dbReference>
<dbReference type="GO" id="GO:0006047">
    <property type="term" value="P:UDP-N-acetylglucosamine metabolic process"/>
    <property type="evidence" value="ECO:0007669"/>
    <property type="project" value="TreeGrafter"/>
</dbReference>
<dbReference type="PANTHER" id="PTHR10937:SF17">
    <property type="entry name" value="GLUCOSAMINE-FRUCTOSE-6-PHOSPHATE AMINOTRANSFERASE"/>
    <property type="match status" value="1"/>
</dbReference>
<dbReference type="EMBL" id="DXET01000157">
    <property type="protein sequence ID" value="HIX81745.1"/>
    <property type="molecule type" value="Genomic_DNA"/>
</dbReference>
<dbReference type="GO" id="GO:0006002">
    <property type="term" value="P:fructose 6-phosphate metabolic process"/>
    <property type="evidence" value="ECO:0007669"/>
    <property type="project" value="TreeGrafter"/>
</dbReference>
<dbReference type="PANTHER" id="PTHR10937">
    <property type="entry name" value="GLUCOSAMINE--FRUCTOSE-6-PHOSPHATE AMINOTRANSFERASE, ISOMERIZING"/>
    <property type="match status" value="1"/>
</dbReference>
<evidence type="ECO:0000256" key="1">
    <source>
        <dbReference type="ARBA" id="ARBA00022737"/>
    </source>
</evidence>
<reference evidence="3" key="1">
    <citation type="journal article" date="2021" name="PeerJ">
        <title>Extensive microbial diversity within the chicken gut microbiome revealed by metagenomics and culture.</title>
        <authorList>
            <person name="Gilroy R."/>
            <person name="Ravi A."/>
            <person name="Getino M."/>
            <person name="Pursley I."/>
            <person name="Horton D.L."/>
            <person name="Alikhan N.F."/>
            <person name="Baker D."/>
            <person name="Gharbi K."/>
            <person name="Hall N."/>
            <person name="Watson M."/>
            <person name="Adriaenssens E.M."/>
            <person name="Foster-Nyarko E."/>
            <person name="Jarju S."/>
            <person name="Secka A."/>
            <person name="Antonio M."/>
            <person name="Oren A."/>
            <person name="Chaudhuri R.R."/>
            <person name="La Ragione R."/>
            <person name="Hildebrand F."/>
            <person name="Pallen M.J."/>
        </authorList>
    </citation>
    <scope>NUCLEOTIDE SEQUENCE</scope>
    <source>
        <strain evidence="3">ChiGjej1B1-14440</strain>
    </source>
</reference>
<dbReference type="InterPro" id="IPR035466">
    <property type="entry name" value="GlmS/AgaS_SIS"/>
</dbReference>
<sequence length="361" mass="41643">MNKDYGDMYQYILESKQAVRNIISNHEEIFRDAVEYFFNGNYEQIYVIGSGTSYHAALAAKNLMEKVLQMKVFASYPIVFKDEKIFNKNTLVMGLSHAGMSASTIAGLDKAKANGFGTIAMTAEKGRTIEHHGDVRLYVEIGEEKAGPKTKGYIGSIVTFMIFALKVALRQGKITQEEFNDYLNRMQASADAIPDIAETTTKWYLENREDLMKCRRLYVIGYDNCLADMMEGTLKICEAVRYSVHGFELEEFMHGIYHCIDENTYMIYICSKGQYYDRILRLKRYFEEERHSHNFLITHENTNNPKDLVFPFTNDQEFAVLQYIIPMQVLARKLSLDLGIDCNIPSDPQFHFKMNSYLKEG</sequence>
<dbReference type="CDD" id="cd05008">
    <property type="entry name" value="SIS_GlmS_GlmD_1"/>
    <property type="match status" value="1"/>
</dbReference>
<protein>
    <submittedName>
        <fullName evidence="3">SIS domain-containing protein</fullName>
    </submittedName>
</protein>
<gene>
    <name evidence="3" type="ORF">H9980_07225</name>
</gene>
<dbReference type="PROSITE" id="PS51464">
    <property type="entry name" value="SIS"/>
    <property type="match status" value="1"/>
</dbReference>
<comment type="caution">
    <text evidence="3">The sequence shown here is derived from an EMBL/GenBank/DDBJ whole genome shotgun (WGS) entry which is preliminary data.</text>
</comment>
<dbReference type="GO" id="GO:0006487">
    <property type="term" value="P:protein N-linked glycosylation"/>
    <property type="evidence" value="ECO:0007669"/>
    <property type="project" value="TreeGrafter"/>
</dbReference>
<dbReference type="AlphaFoldDB" id="A0A9D2BM29"/>
<dbReference type="InterPro" id="IPR046348">
    <property type="entry name" value="SIS_dom_sf"/>
</dbReference>
<organism evidence="3 4">
    <name type="scientific">Candidatus Erysipelatoclostridium merdavium</name>
    <dbReference type="NCBI Taxonomy" id="2838566"/>
    <lineage>
        <taxon>Bacteria</taxon>
        <taxon>Bacillati</taxon>
        <taxon>Bacillota</taxon>
        <taxon>Erysipelotrichia</taxon>
        <taxon>Erysipelotrichales</taxon>
        <taxon>Erysipelotrichales incertae sedis</taxon>
    </lineage>
</organism>
<evidence type="ECO:0000259" key="2">
    <source>
        <dbReference type="PROSITE" id="PS51464"/>
    </source>
</evidence>
<evidence type="ECO:0000313" key="3">
    <source>
        <dbReference type="EMBL" id="HIX81745.1"/>
    </source>
</evidence>
<feature type="domain" description="SIS" evidence="2">
    <location>
        <begin position="33"/>
        <end position="173"/>
    </location>
</feature>
<dbReference type="Pfam" id="PF01380">
    <property type="entry name" value="SIS"/>
    <property type="match status" value="1"/>
</dbReference>
<keyword evidence="1" id="KW-0677">Repeat</keyword>
<dbReference type="SUPFAM" id="SSF53697">
    <property type="entry name" value="SIS domain"/>
    <property type="match status" value="1"/>
</dbReference>
<reference evidence="3" key="2">
    <citation type="submission" date="2021-04" db="EMBL/GenBank/DDBJ databases">
        <authorList>
            <person name="Gilroy R."/>
        </authorList>
    </citation>
    <scope>NUCLEOTIDE SEQUENCE</scope>
    <source>
        <strain evidence="3">ChiGjej1B1-14440</strain>
    </source>
</reference>
<dbReference type="InterPro" id="IPR001347">
    <property type="entry name" value="SIS_dom"/>
</dbReference>
<name>A0A9D2BM29_9FIRM</name>
<dbReference type="Proteomes" id="UP000886724">
    <property type="component" value="Unassembled WGS sequence"/>
</dbReference>
<evidence type="ECO:0000313" key="4">
    <source>
        <dbReference type="Proteomes" id="UP000886724"/>
    </source>
</evidence>